<dbReference type="PANTHER" id="PTHR12499">
    <property type="entry name" value="OPTIC ATROPHY 3 PROTEIN OPA3"/>
    <property type="match status" value="1"/>
</dbReference>
<comment type="similarity">
    <text evidence="2">Belongs to the OPA3 family.</text>
</comment>
<name>A0ABM4ZL59_VULVU</name>
<dbReference type="PANTHER" id="PTHR12499:SF0">
    <property type="entry name" value="OPTIC ATROPHY 3 PROTEIN"/>
    <property type="match status" value="1"/>
</dbReference>
<gene>
    <name evidence="5" type="primary">LOC112931535</name>
</gene>
<keyword evidence="4" id="KW-1185">Reference proteome</keyword>
<keyword evidence="3" id="KW-0175">Coiled coil</keyword>
<evidence type="ECO:0000256" key="1">
    <source>
        <dbReference type="ARBA" id="ARBA00003027"/>
    </source>
</evidence>
<evidence type="ECO:0000313" key="4">
    <source>
        <dbReference type="Proteomes" id="UP001652641"/>
    </source>
</evidence>
<evidence type="ECO:0008006" key="6">
    <source>
        <dbReference type="Google" id="ProtNLM"/>
    </source>
</evidence>
<evidence type="ECO:0000256" key="3">
    <source>
        <dbReference type="ARBA" id="ARBA00023054"/>
    </source>
</evidence>
<evidence type="ECO:0000313" key="5">
    <source>
        <dbReference type="RefSeq" id="XP_072603281.1"/>
    </source>
</evidence>
<dbReference type="Proteomes" id="UP001652641">
    <property type="component" value="Chromosome 1"/>
</dbReference>
<dbReference type="GeneID" id="112931535"/>
<accession>A0ABM4ZL59</accession>
<comment type="function">
    <text evidence="1">May play some role in mitochondrial processes.</text>
</comment>
<dbReference type="InterPro" id="IPR010754">
    <property type="entry name" value="OPA3-like"/>
</dbReference>
<dbReference type="Pfam" id="PF07047">
    <property type="entry name" value="OPA3"/>
    <property type="match status" value="1"/>
</dbReference>
<reference evidence="4" key="1">
    <citation type="submission" date="2025-05" db="UniProtKB">
        <authorList>
            <consortium name="RefSeq"/>
        </authorList>
    </citation>
    <scope>NUCLEOTIDE SEQUENCE [LARGE SCALE GENOMIC DNA]</scope>
</reference>
<evidence type="ECO:0000256" key="2">
    <source>
        <dbReference type="ARBA" id="ARBA00007584"/>
    </source>
</evidence>
<reference evidence="5" key="2">
    <citation type="submission" date="2025-08" db="UniProtKB">
        <authorList>
            <consortium name="RefSeq"/>
        </authorList>
    </citation>
    <scope>IDENTIFICATION</scope>
    <source>
        <tissue evidence="5">Cell line</tissue>
    </source>
</reference>
<sequence>MAEPVQRVTDPAWVVSKGFPQEEACNHHFLSRPNTNARPQSLWTAQFVISVASCSPTVNTSQGSEASEPSSGEEGRAWLALGALGKALKEQKLYTCPGFVAPTTAPPQGRRAAGTAAAPGQDPLPLFPAVYHWVEMRAKMRLMGFNAAAVKRLNEDAAAELGAELLGEATVFVVACGCLVLEYWRHQAHQRRKETARRAAWSAMRDEVDHLALALAALHDQVRAAPQQRALEELQVQMREVRAQLSARAPPSAPQAKPKE</sequence>
<protein>
    <recommendedName>
        <fullName evidence="6">Optic atrophy 3 protein</fullName>
    </recommendedName>
</protein>
<dbReference type="RefSeq" id="XP_072603281.1">
    <property type="nucleotide sequence ID" value="XM_072747180.1"/>
</dbReference>
<proteinExistence type="inferred from homology"/>
<organism evidence="4 5">
    <name type="scientific">Vulpes vulpes</name>
    <name type="common">Red fox</name>
    <dbReference type="NCBI Taxonomy" id="9627"/>
    <lineage>
        <taxon>Eukaryota</taxon>
        <taxon>Metazoa</taxon>
        <taxon>Chordata</taxon>
        <taxon>Craniata</taxon>
        <taxon>Vertebrata</taxon>
        <taxon>Euteleostomi</taxon>
        <taxon>Mammalia</taxon>
        <taxon>Eutheria</taxon>
        <taxon>Laurasiatheria</taxon>
        <taxon>Carnivora</taxon>
        <taxon>Caniformia</taxon>
        <taxon>Canidae</taxon>
        <taxon>Vulpes</taxon>
    </lineage>
</organism>